<dbReference type="EMBL" id="FNPC01000001">
    <property type="protein sequence ID" value="SDX69891.1"/>
    <property type="molecule type" value="Genomic_DNA"/>
</dbReference>
<organism evidence="2 3">
    <name type="scientific">Halopenitus persicus</name>
    <dbReference type="NCBI Taxonomy" id="1048396"/>
    <lineage>
        <taxon>Archaea</taxon>
        <taxon>Methanobacteriati</taxon>
        <taxon>Methanobacteriota</taxon>
        <taxon>Stenosarchaea group</taxon>
        <taxon>Halobacteria</taxon>
        <taxon>Halobacteriales</taxon>
        <taxon>Haloferacaceae</taxon>
        <taxon>Halopenitus</taxon>
    </lineage>
</organism>
<evidence type="ECO:0000256" key="1">
    <source>
        <dbReference type="SAM" id="MobiDB-lite"/>
    </source>
</evidence>
<gene>
    <name evidence="2" type="ORF">SAMN05216564_101148</name>
</gene>
<dbReference type="RefSeq" id="WP_092730261.1">
    <property type="nucleotide sequence ID" value="NZ_FNPC01000001.1"/>
</dbReference>
<name>A0A1H3DU42_9EURY</name>
<keyword evidence="3" id="KW-1185">Reference proteome</keyword>
<sequence length="256" mass="27254">MRRRSVLAAATLALSGGVGGCLAGPKTGGSETSDPDTTDPETGTPTASGTATASGTPDGQPAPDTYDRCPRLVIGIGELPEPVRREVETALAEGAYETDGELSLPHVLDPEASYLEPGGENGDRYYRATIDDRNSTMRLTLAEATPSMGPHPLSVESRFDESVSVDVQVTYRPTDEVVLEASQSVTPDERPTLGEFDRRLGEYRATVEAGSVSGPITWREAEHRDPLATVVVGPEGVRPEPRAVAELVSCTDFWEQ</sequence>
<evidence type="ECO:0000313" key="3">
    <source>
        <dbReference type="Proteomes" id="UP000199079"/>
    </source>
</evidence>
<reference evidence="3" key="1">
    <citation type="submission" date="2016-10" db="EMBL/GenBank/DDBJ databases">
        <authorList>
            <person name="Varghese N."/>
            <person name="Submissions S."/>
        </authorList>
    </citation>
    <scope>NUCLEOTIDE SEQUENCE [LARGE SCALE GENOMIC DNA]</scope>
    <source>
        <strain evidence="3">DC30,IBRC 10041,KCTC 4046</strain>
    </source>
</reference>
<proteinExistence type="predicted"/>
<dbReference type="Proteomes" id="UP000199079">
    <property type="component" value="Unassembled WGS sequence"/>
</dbReference>
<dbReference type="PROSITE" id="PS51257">
    <property type="entry name" value="PROKAR_LIPOPROTEIN"/>
    <property type="match status" value="1"/>
</dbReference>
<evidence type="ECO:0000313" key="2">
    <source>
        <dbReference type="EMBL" id="SDX69891.1"/>
    </source>
</evidence>
<accession>A0A1H3DU42</accession>
<protein>
    <submittedName>
        <fullName evidence="2">Uncharacterized protein</fullName>
    </submittedName>
</protein>
<dbReference type="OrthoDB" id="375617at2157"/>
<dbReference type="AlphaFoldDB" id="A0A1H3DU42"/>
<feature type="compositionally biased region" description="Low complexity" evidence="1">
    <location>
        <begin position="40"/>
        <end position="57"/>
    </location>
</feature>
<feature type="region of interest" description="Disordered" evidence="1">
    <location>
        <begin position="16"/>
        <end position="67"/>
    </location>
</feature>